<accession>A0A917Q3Z1</accession>
<proteinExistence type="predicted"/>
<evidence type="ECO:0000313" key="1">
    <source>
        <dbReference type="EMBL" id="GGK18107.1"/>
    </source>
</evidence>
<protein>
    <submittedName>
        <fullName evidence="1">Uncharacterized protein</fullName>
    </submittedName>
</protein>
<dbReference type="RefSeq" id="WP_188908363.1">
    <property type="nucleotide sequence ID" value="NZ_BMMF01000001.1"/>
</dbReference>
<dbReference type="Proteomes" id="UP000600449">
    <property type="component" value="Unassembled WGS sequence"/>
</dbReference>
<dbReference type="AlphaFoldDB" id="A0A917Q3Z1"/>
<reference evidence="1 2" key="1">
    <citation type="journal article" date="2014" name="Int. J. Syst. Evol. Microbiol.">
        <title>Complete genome sequence of Corynebacterium casei LMG S-19264T (=DSM 44701T), isolated from a smear-ripened cheese.</title>
        <authorList>
            <consortium name="US DOE Joint Genome Institute (JGI-PGF)"/>
            <person name="Walter F."/>
            <person name="Albersmeier A."/>
            <person name="Kalinowski J."/>
            <person name="Ruckert C."/>
        </authorList>
    </citation>
    <scope>NUCLEOTIDE SEQUENCE [LARGE SCALE GENOMIC DNA]</scope>
    <source>
        <strain evidence="1 2">CGMCC 1.9161</strain>
    </source>
</reference>
<keyword evidence="2" id="KW-1185">Reference proteome</keyword>
<name>A0A917Q3Z1_9HYPH</name>
<organism evidence="1 2">
    <name type="scientific">Salinarimonas ramus</name>
    <dbReference type="NCBI Taxonomy" id="690164"/>
    <lineage>
        <taxon>Bacteria</taxon>
        <taxon>Pseudomonadati</taxon>
        <taxon>Pseudomonadota</taxon>
        <taxon>Alphaproteobacteria</taxon>
        <taxon>Hyphomicrobiales</taxon>
        <taxon>Salinarimonadaceae</taxon>
        <taxon>Salinarimonas</taxon>
    </lineage>
</organism>
<gene>
    <name evidence="1" type="ORF">GCM10011322_01020</name>
</gene>
<evidence type="ECO:0000313" key="2">
    <source>
        <dbReference type="Proteomes" id="UP000600449"/>
    </source>
</evidence>
<sequence>MHEFLIVLPWIGAVLVIYGLRGELAKRGREITAWWGMRFAASGGAAGRRRGGETCQTTDGELEELRRRYAEAPEDTRAAVMKLLAR</sequence>
<comment type="caution">
    <text evidence="1">The sequence shown here is derived from an EMBL/GenBank/DDBJ whole genome shotgun (WGS) entry which is preliminary data.</text>
</comment>
<dbReference type="EMBL" id="BMMF01000001">
    <property type="protein sequence ID" value="GGK18107.1"/>
    <property type="molecule type" value="Genomic_DNA"/>
</dbReference>